<evidence type="ECO:0000313" key="8">
    <source>
        <dbReference type="RefSeq" id="XP_034278539.1"/>
    </source>
</evidence>
<feature type="compositionally biased region" description="Polar residues" evidence="2">
    <location>
        <begin position="311"/>
        <end position="335"/>
    </location>
</feature>
<reference evidence="7 8" key="1">
    <citation type="submission" date="2025-04" db="UniProtKB">
        <authorList>
            <consortium name="RefSeq"/>
        </authorList>
    </citation>
    <scope>IDENTIFICATION</scope>
    <source>
        <tissue evidence="7 8">Blood</tissue>
    </source>
</reference>
<dbReference type="CDD" id="cd06080">
    <property type="entry name" value="PWWP_MUM1-like"/>
    <property type="match status" value="1"/>
</dbReference>
<sequence>MMMSEGEYVFCKWKKRLWPAQILCRSQSSRGRLLPEKLGSIRLKIIAENKQVTMRVAHIVPLTVQSIEDIAEKLAPSNEAQKVVEELTYRRALRELLEIMKKRAAPKSPDPCRRRSEEATTRKGQQGQSSAPPEPLSPRRSPRGTKRMEAGRTLSDSPAKSLRPLESRTNNLPTCKPPSSASGDLPGVRKPAPKPNISRSLAAPPQLTQKSPVASKEHRQVGGPSGRKAPSNRPVRTSTPDSTSHKCRPRFPSAKGRDETASKLRRNLLGPALEGFSSQPAGAPPAKREARKRKKWQQPSKGSRCSPRLEATSSKQILATQEPSLERSQWMSGRQPTEHREPSLDCAPWELKRDPDPYRAAVRGGWLPEFEDNEADQASDLSLQLSPVRKVSPSPESKDEEEEEEEELPSIFLHKEPCCFEAGMMVWCKLPRYPYWPAVVKKVNRKAKKANVVLIEKCMDATKTKGFSTSLRNLKHFDCKEKQTLIEKARENYSHELNWCISLIADYRIRVGCHSFGGSFLEYCADDMNPGFLFPQGSPVRKESFHTLSQMSFPQMEVLDSGELLAEITPPKQVKKILPDRTRAARDRANKRIVEFIVNAKGADEHLRSILKSQKQSRWLRKSLKTPRYLILETYLEDDYQQDLVLNYLKEVYREVGAKTLPVKNRDSAKFVLEVLFPEAIIYAISVVHQIDYKTAEEKYINGPPVSKREREEFEKEIQEEKQNFAKKARSHL</sequence>
<feature type="domain" description="PWWP" evidence="5">
    <location>
        <begin position="8"/>
        <end position="101"/>
    </location>
</feature>
<dbReference type="RefSeq" id="XP_034278538.1">
    <property type="nucleotide sequence ID" value="XM_034422647.1"/>
</dbReference>
<dbReference type="Gene3D" id="2.30.30.140">
    <property type="match status" value="1"/>
</dbReference>
<dbReference type="AlphaFoldDB" id="A0A6P9C2L1"/>
<evidence type="ECO:0000256" key="1">
    <source>
        <dbReference type="ARBA" id="ARBA00008188"/>
    </source>
</evidence>
<dbReference type="Pfam" id="PF20886">
    <property type="entry name" value="PWP3A-B_C"/>
    <property type="match status" value="1"/>
</dbReference>
<feature type="compositionally biased region" description="Acidic residues" evidence="2">
    <location>
        <begin position="398"/>
        <end position="408"/>
    </location>
</feature>
<evidence type="ECO:0000313" key="7">
    <source>
        <dbReference type="RefSeq" id="XP_034278538.1"/>
    </source>
</evidence>
<evidence type="ECO:0000259" key="5">
    <source>
        <dbReference type="Pfam" id="PF20887"/>
    </source>
</evidence>
<dbReference type="PANTHER" id="PTHR31333">
    <property type="entry name" value="PWWP DOMAIN-CONTAINING DNA REPAIR FACTOR 3 FAMILY MEMBER"/>
    <property type="match status" value="1"/>
</dbReference>
<dbReference type="Proteomes" id="UP001652622">
    <property type="component" value="Unplaced"/>
</dbReference>
<dbReference type="InterPro" id="IPR035504">
    <property type="entry name" value="MUM1-like_PWWP"/>
</dbReference>
<proteinExistence type="inferred from homology"/>
<feature type="region of interest" description="Disordered" evidence="2">
    <location>
        <begin position="101"/>
        <end position="351"/>
    </location>
</feature>
<dbReference type="InterPro" id="IPR048795">
    <property type="entry name" value="PWP3A_3B_4_C"/>
</dbReference>
<feature type="compositionally biased region" description="Polar residues" evidence="2">
    <location>
        <begin position="167"/>
        <end position="182"/>
    </location>
</feature>
<dbReference type="InterPro" id="IPR040263">
    <property type="entry name" value="PWP3A_3B_4"/>
</dbReference>
<dbReference type="KEGG" id="pgut:117668619"/>
<dbReference type="Pfam" id="PF20887">
    <property type="entry name" value="PWP3A-B_N"/>
    <property type="match status" value="1"/>
</dbReference>
<feature type="domain" description="MUM1-like PWWP" evidence="3">
    <location>
        <begin position="420"/>
        <end position="500"/>
    </location>
</feature>
<dbReference type="InterPro" id="IPR048765">
    <property type="entry name" value="PWP3A_3B_4_N"/>
</dbReference>
<dbReference type="FunFam" id="2.30.30.140:FF:000063">
    <property type="entry name" value="PWWP domain-containing DNA repair factor 3A"/>
    <property type="match status" value="1"/>
</dbReference>
<dbReference type="SUPFAM" id="SSF63748">
    <property type="entry name" value="Tudor/PWWP/MBT"/>
    <property type="match status" value="1"/>
</dbReference>
<comment type="similarity">
    <text evidence="1">Belongs to the PWWP3A family.</text>
</comment>
<dbReference type="Pfam" id="PF20884">
    <property type="entry name" value="MUM1-like_PWWP"/>
    <property type="match status" value="1"/>
</dbReference>
<accession>A0A6P9C2L1</accession>
<evidence type="ECO:0000256" key="2">
    <source>
        <dbReference type="SAM" id="MobiDB-lite"/>
    </source>
</evidence>
<protein>
    <submittedName>
        <fullName evidence="7 8">PWWP domain-containing DNA repair factor 3A isoform X1</fullName>
    </submittedName>
</protein>
<feature type="domain" description="PWWP" evidence="4">
    <location>
        <begin position="579"/>
        <end position="718"/>
    </location>
</feature>
<name>A0A6P9C2L1_PANGU</name>
<evidence type="ECO:0000259" key="4">
    <source>
        <dbReference type="Pfam" id="PF20886"/>
    </source>
</evidence>
<dbReference type="GeneID" id="117668619"/>
<evidence type="ECO:0000259" key="3">
    <source>
        <dbReference type="Pfam" id="PF20884"/>
    </source>
</evidence>
<dbReference type="Gene3D" id="6.10.300.20">
    <property type="match status" value="1"/>
</dbReference>
<feature type="compositionally biased region" description="Basic and acidic residues" evidence="2">
    <location>
        <begin position="110"/>
        <end position="121"/>
    </location>
</feature>
<evidence type="ECO:0000313" key="6">
    <source>
        <dbReference type="Proteomes" id="UP001652622"/>
    </source>
</evidence>
<keyword evidence="6" id="KW-1185">Reference proteome</keyword>
<gene>
    <name evidence="7 8" type="primary">PWWP3A</name>
</gene>
<organism evidence="6 7">
    <name type="scientific">Pantherophis guttatus</name>
    <name type="common">Corn snake</name>
    <name type="synonym">Elaphe guttata</name>
    <dbReference type="NCBI Taxonomy" id="94885"/>
    <lineage>
        <taxon>Eukaryota</taxon>
        <taxon>Metazoa</taxon>
        <taxon>Chordata</taxon>
        <taxon>Craniata</taxon>
        <taxon>Vertebrata</taxon>
        <taxon>Euteleostomi</taxon>
        <taxon>Lepidosauria</taxon>
        <taxon>Squamata</taxon>
        <taxon>Bifurcata</taxon>
        <taxon>Unidentata</taxon>
        <taxon>Episquamata</taxon>
        <taxon>Toxicofera</taxon>
        <taxon>Serpentes</taxon>
        <taxon>Colubroidea</taxon>
        <taxon>Colubridae</taxon>
        <taxon>Colubrinae</taxon>
        <taxon>Pantherophis</taxon>
    </lineage>
</organism>
<dbReference type="CTD" id="84939"/>
<dbReference type="RefSeq" id="XP_034278539.1">
    <property type="nucleotide sequence ID" value="XM_034422648.1"/>
</dbReference>
<feature type="region of interest" description="Disordered" evidence="2">
    <location>
        <begin position="376"/>
        <end position="408"/>
    </location>
</feature>
<dbReference type="PANTHER" id="PTHR31333:SF6">
    <property type="entry name" value="MUM1 LIKE 1"/>
    <property type="match status" value="1"/>
</dbReference>